<dbReference type="Gene3D" id="3.20.20.370">
    <property type="entry name" value="Glycoside hydrolase/deacetylase"/>
    <property type="match status" value="1"/>
</dbReference>
<gene>
    <name evidence="5" type="ORF">DSM106972_006210</name>
</gene>
<keyword evidence="3" id="KW-0812">Transmembrane</keyword>
<evidence type="ECO:0000259" key="4">
    <source>
        <dbReference type="PROSITE" id="PS51677"/>
    </source>
</evidence>
<dbReference type="SUPFAM" id="SSF88713">
    <property type="entry name" value="Glycoside hydrolase/deacetylase"/>
    <property type="match status" value="1"/>
</dbReference>
<dbReference type="GO" id="GO:0016020">
    <property type="term" value="C:membrane"/>
    <property type="evidence" value="ECO:0007669"/>
    <property type="project" value="TreeGrafter"/>
</dbReference>
<keyword evidence="1" id="KW-0479">Metal-binding</keyword>
<evidence type="ECO:0000256" key="1">
    <source>
        <dbReference type="ARBA" id="ARBA00022723"/>
    </source>
</evidence>
<dbReference type="PROSITE" id="PS51677">
    <property type="entry name" value="NODB"/>
    <property type="match status" value="1"/>
</dbReference>
<dbReference type="EMBL" id="RSCL01000001">
    <property type="protein sequence ID" value="RUT10126.1"/>
    <property type="molecule type" value="Genomic_DNA"/>
</dbReference>
<dbReference type="GO" id="GO:0016810">
    <property type="term" value="F:hydrolase activity, acting on carbon-nitrogen (but not peptide) bonds"/>
    <property type="evidence" value="ECO:0007669"/>
    <property type="project" value="InterPro"/>
</dbReference>
<dbReference type="CDD" id="cd10917">
    <property type="entry name" value="CE4_NodB_like_6s_7s"/>
    <property type="match status" value="1"/>
</dbReference>
<dbReference type="OrthoDB" id="9806342at2"/>
<dbReference type="PROSITE" id="PS51257">
    <property type="entry name" value="PROKAR_LIPOPROTEIN"/>
    <property type="match status" value="1"/>
</dbReference>
<evidence type="ECO:0000313" key="6">
    <source>
        <dbReference type="Proteomes" id="UP000271624"/>
    </source>
</evidence>
<protein>
    <recommendedName>
        <fullName evidence="4">NodB homology domain-containing protein</fullName>
    </recommendedName>
</protein>
<reference evidence="5" key="1">
    <citation type="submission" date="2018-12" db="EMBL/GenBank/DDBJ databases">
        <authorList>
            <person name="Will S."/>
            <person name="Neumann-Schaal M."/>
            <person name="Henke P."/>
        </authorList>
    </citation>
    <scope>NUCLEOTIDE SEQUENCE</scope>
    <source>
        <strain evidence="5">PCC 7102</strain>
    </source>
</reference>
<dbReference type="InterPro" id="IPR011330">
    <property type="entry name" value="Glyco_hydro/deAcase_b/a-brl"/>
</dbReference>
<dbReference type="InterPro" id="IPR050248">
    <property type="entry name" value="Polysacc_deacetylase_ArnD"/>
</dbReference>
<dbReference type="PANTHER" id="PTHR10587">
    <property type="entry name" value="GLYCOSYL TRANSFERASE-RELATED"/>
    <property type="match status" value="1"/>
</dbReference>
<dbReference type="PANTHER" id="PTHR10587:SF133">
    <property type="entry name" value="CHITIN DEACETYLASE 1-RELATED"/>
    <property type="match status" value="1"/>
</dbReference>
<dbReference type="GO" id="GO:0005975">
    <property type="term" value="P:carbohydrate metabolic process"/>
    <property type="evidence" value="ECO:0007669"/>
    <property type="project" value="InterPro"/>
</dbReference>
<name>A0A3S1AVX6_9CYAN</name>
<dbReference type="GO" id="GO:0046872">
    <property type="term" value="F:metal ion binding"/>
    <property type="evidence" value="ECO:0007669"/>
    <property type="project" value="UniProtKB-KW"/>
</dbReference>
<feature type="transmembrane region" description="Helical" evidence="3">
    <location>
        <begin position="12"/>
        <end position="33"/>
    </location>
</feature>
<keyword evidence="2" id="KW-0378">Hydrolase</keyword>
<keyword evidence="6" id="KW-1185">Reference proteome</keyword>
<evidence type="ECO:0000256" key="3">
    <source>
        <dbReference type="SAM" id="Phobius"/>
    </source>
</evidence>
<keyword evidence="3" id="KW-0472">Membrane</keyword>
<organism evidence="5 6">
    <name type="scientific">Dulcicalothrix desertica PCC 7102</name>
    <dbReference type="NCBI Taxonomy" id="232991"/>
    <lineage>
        <taxon>Bacteria</taxon>
        <taxon>Bacillati</taxon>
        <taxon>Cyanobacteriota</taxon>
        <taxon>Cyanophyceae</taxon>
        <taxon>Nostocales</taxon>
        <taxon>Calotrichaceae</taxon>
        <taxon>Dulcicalothrix</taxon>
    </lineage>
</organism>
<dbReference type="InterPro" id="IPR002509">
    <property type="entry name" value="NODB_dom"/>
</dbReference>
<proteinExistence type="predicted"/>
<dbReference type="Pfam" id="PF01522">
    <property type="entry name" value="Polysacc_deac_1"/>
    <property type="match status" value="1"/>
</dbReference>
<evidence type="ECO:0000313" key="5">
    <source>
        <dbReference type="EMBL" id="RUT10126.1"/>
    </source>
</evidence>
<dbReference type="AlphaFoldDB" id="A0A3S1AVX6"/>
<keyword evidence="3" id="KW-1133">Transmembrane helix</keyword>
<dbReference type="Proteomes" id="UP000271624">
    <property type="component" value="Unassembled WGS sequence"/>
</dbReference>
<feature type="domain" description="NodB homology" evidence="4">
    <location>
        <begin position="100"/>
        <end position="279"/>
    </location>
</feature>
<reference evidence="5" key="2">
    <citation type="journal article" date="2019" name="Genome Biol. Evol.">
        <title>Day and night: Metabolic profiles and evolutionary relationships of six axenic non-marine cyanobacteria.</title>
        <authorList>
            <person name="Will S.E."/>
            <person name="Henke P."/>
            <person name="Boedeker C."/>
            <person name="Huang S."/>
            <person name="Brinkmann H."/>
            <person name="Rohde M."/>
            <person name="Jarek M."/>
            <person name="Friedl T."/>
            <person name="Seufert S."/>
            <person name="Schumacher M."/>
            <person name="Overmann J."/>
            <person name="Neumann-Schaal M."/>
            <person name="Petersen J."/>
        </authorList>
    </citation>
    <scope>NUCLEOTIDE SEQUENCE [LARGE SCALE GENOMIC DNA]</scope>
    <source>
        <strain evidence="5">PCC 7102</strain>
    </source>
</reference>
<comment type="caution">
    <text evidence="5">The sequence shown here is derived from an EMBL/GenBank/DDBJ whole genome shotgun (WGS) entry which is preliminary data.</text>
</comment>
<sequence>MENNKSFGWSQGALIALLGLGGCLTLGLMLPVMPNNGKSTQTINIKELTLKPMTEERIENLKSSIVTSWQLEAVKKGLSEVPARFRGATIESANLAPSEKVIALTFDDGPWPQSTPAVLDILKKNNIKGTFFIVGQMLKEHPDMGKRVVAEGHVIANHTWHHWYHYMNPQAAAFEIDNTSNLIYQVTGVKTSLFRPPGGIKTNGPYAYAKNQKYATIMWSSDSSDYARPSVPKLISNVMREAKPGGIVLMHDGGGNRSNTVAALPQIIDNFRKQGYRFVTVPELLEMQDKQLQIATKK</sequence>
<accession>A0A3S1AVX6</accession>
<evidence type="ECO:0000256" key="2">
    <source>
        <dbReference type="ARBA" id="ARBA00022801"/>
    </source>
</evidence>
<dbReference type="RefSeq" id="WP_127078715.1">
    <property type="nucleotide sequence ID" value="NZ_RSCL01000001.1"/>
</dbReference>